<dbReference type="EMBL" id="JAHESF010000014">
    <property type="protein sequence ID" value="MBT1698406.1"/>
    <property type="molecule type" value="Genomic_DNA"/>
</dbReference>
<dbReference type="InterPro" id="IPR036388">
    <property type="entry name" value="WH-like_DNA-bd_sf"/>
</dbReference>
<dbReference type="PANTHER" id="PTHR33204:SF18">
    <property type="entry name" value="TRANSCRIPTIONAL REGULATORY PROTEIN"/>
    <property type="match status" value="1"/>
</dbReference>
<dbReference type="Gene3D" id="1.10.10.10">
    <property type="entry name" value="Winged helix-like DNA-binding domain superfamily/Winged helix DNA-binding domain"/>
    <property type="match status" value="1"/>
</dbReference>
<name>A0AAP2GJI9_9BACT</name>
<feature type="domain" description="HTH hxlR-type" evidence="4">
    <location>
        <begin position="13"/>
        <end position="119"/>
    </location>
</feature>
<gene>
    <name evidence="5" type="ORF">KK083_16065</name>
</gene>
<keyword evidence="3" id="KW-0804">Transcription</keyword>
<dbReference type="RefSeq" id="WP_254164526.1">
    <property type="nucleotide sequence ID" value="NZ_JAHESF010000014.1"/>
</dbReference>
<evidence type="ECO:0000313" key="5">
    <source>
        <dbReference type="EMBL" id="MBT1698406.1"/>
    </source>
</evidence>
<keyword evidence="6" id="KW-1185">Reference proteome</keyword>
<accession>A0AAP2GJI9</accession>
<protein>
    <submittedName>
        <fullName evidence="5">Helix-turn-helix transcriptional regulator</fullName>
    </submittedName>
</protein>
<reference evidence="5 6" key="1">
    <citation type="submission" date="2021-05" db="EMBL/GenBank/DDBJ databases">
        <title>A Polyphasic approach of four new species of the genus Ohtaekwangia: Ohtaekwangia histidinii sp. nov., Ohtaekwangia cretensis sp. nov., Ohtaekwangia indiensis sp. nov., Ohtaekwangia reichenbachii sp. nov. from diverse environment.</title>
        <authorList>
            <person name="Octaviana S."/>
        </authorList>
    </citation>
    <scope>NUCLEOTIDE SEQUENCE [LARGE SCALE GENOMIC DNA]</scope>
    <source>
        <strain evidence="5 6">PWU4</strain>
    </source>
</reference>
<comment type="caution">
    <text evidence="5">The sequence shown here is derived from an EMBL/GenBank/DDBJ whole genome shotgun (WGS) entry which is preliminary data.</text>
</comment>
<sequence length="121" mass="13971">MKTKKHVFPHQQCKTNFLALRDSLELLGGKWKLFIVLRIGKNPDDLHHFKKLEKDIIGISAKVLSKELRVLEENKIITRTVQNTRPVTVTYALTKYGQSLIPIAQDLQQWGLNHRKMISGI</sequence>
<evidence type="ECO:0000313" key="6">
    <source>
        <dbReference type="Proteomes" id="UP001319200"/>
    </source>
</evidence>
<dbReference type="GO" id="GO:0003677">
    <property type="term" value="F:DNA binding"/>
    <property type="evidence" value="ECO:0007669"/>
    <property type="project" value="UniProtKB-KW"/>
</dbReference>
<evidence type="ECO:0000259" key="4">
    <source>
        <dbReference type="PROSITE" id="PS51118"/>
    </source>
</evidence>
<dbReference type="Pfam" id="PF01638">
    <property type="entry name" value="HxlR"/>
    <property type="match status" value="1"/>
</dbReference>
<keyword evidence="2" id="KW-0238">DNA-binding</keyword>
<dbReference type="PROSITE" id="PS51118">
    <property type="entry name" value="HTH_HXLR"/>
    <property type="match status" value="1"/>
</dbReference>
<proteinExistence type="predicted"/>
<evidence type="ECO:0000256" key="2">
    <source>
        <dbReference type="ARBA" id="ARBA00023125"/>
    </source>
</evidence>
<evidence type="ECO:0000256" key="3">
    <source>
        <dbReference type="ARBA" id="ARBA00023163"/>
    </source>
</evidence>
<dbReference type="SUPFAM" id="SSF46785">
    <property type="entry name" value="Winged helix' DNA-binding domain"/>
    <property type="match status" value="1"/>
</dbReference>
<dbReference type="InterPro" id="IPR002577">
    <property type="entry name" value="HTH_HxlR"/>
</dbReference>
<dbReference type="PANTHER" id="PTHR33204">
    <property type="entry name" value="TRANSCRIPTIONAL REGULATOR, MARR FAMILY"/>
    <property type="match status" value="1"/>
</dbReference>
<dbReference type="InterPro" id="IPR036390">
    <property type="entry name" value="WH_DNA-bd_sf"/>
</dbReference>
<organism evidence="5 6">
    <name type="scientific">Chryseosolibacter histidini</name>
    <dbReference type="NCBI Taxonomy" id="2782349"/>
    <lineage>
        <taxon>Bacteria</taxon>
        <taxon>Pseudomonadati</taxon>
        <taxon>Bacteroidota</taxon>
        <taxon>Cytophagia</taxon>
        <taxon>Cytophagales</taxon>
        <taxon>Chryseotaleaceae</taxon>
        <taxon>Chryseosolibacter</taxon>
    </lineage>
</organism>
<dbReference type="AlphaFoldDB" id="A0AAP2GJI9"/>
<keyword evidence="1" id="KW-0805">Transcription regulation</keyword>
<dbReference type="Proteomes" id="UP001319200">
    <property type="component" value="Unassembled WGS sequence"/>
</dbReference>
<evidence type="ECO:0000256" key="1">
    <source>
        <dbReference type="ARBA" id="ARBA00023015"/>
    </source>
</evidence>